<evidence type="ECO:0000313" key="5">
    <source>
        <dbReference type="Proteomes" id="UP000176611"/>
    </source>
</evidence>
<dbReference type="PANTHER" id="PTHR43861:SF1">
    <property type="entry name" value="TRANS-ACONITATE 2-METHYLTRANSFERASE"/>
    <property type="match status" value="1"/>
</dbReference>
<evidence type="ECO:0000313" key="4">
    <source>
        <dbReference type="EMBL" id="OGY68889.1"/>
    </source>
</evidence>
<evidence type="ECO:0000256" key="2">
    <source>
        <dbReference type="ARBA" id="ARBA00022679"/>
    </source>
</evidence>
<dbReference type="InterPro" id="IPR041698">
    <property type="entry name" value="Methyltransf_25"/>
</dbReference>
<dbReference type="Pfam" id="PF13649">
    <property type="entry name" value="Methyltransf_25"/>
    <property type="match status" value="1"/>
</dbReference>
<dbReference type="CDD" id="cd02440">
    <property type="entry name" value="AdoMet_MTases"/>
    <property type="match status" value="1"/>
</dbReference>
<dbReference type="SUPFAM" id="SSF53335">
    <property type="entry name" value="S-adenosyl-L-methionine-dependent methyltransferases"/>
    <property type="match status" value="1"/>
</dbReference>
<sequence>MNTNEVEKLYTRKASFYQFFFLDFLGVHRRIKKFFRQSSYIRPQLKILDAGCGTGNITRALYTIAHKKGYEKIIFHAFDLTQRMLDLFQQWIQQVKATNITLTQANVLNLEQLPSDWNNYDLIVSCGMLEYLSKDEMKKTLYDLKKLLKFDGSLIIFITKHNIITKFLIEWWWKAHIYSKEDCQYIFANLGFNEFKITTAWWRFILTVEAKLDRL</sequence>
<evidence type="ECO:0000256" key="1">
    <source>
        <dbReference type="ARBA" id="ARBA00022603"/>
    </source>
</evidence>
<accession>A0A1G1ZWL8</accession>
<feature type="domain" description="Methyltransferase" evidence="3">
    <location>
        <begin position="47"/>
        <end position="152"/>
    </location>
</feature>
<dbReference type="AlphaFoldDB" id="A0A1G1ZWL8"/>
<dbReference type="GO" id="GO:0032259">
    <property type="term" value="P:methylation"/>
    <property type="evidence" value="ECO:0007669"/>
    <property type="project" value="UniProtKB-KW"/>
</dbReference>
<organism evidence="4 5">
    <name type="scientific">Candidatus Harrisonbacteria bacterium RIFOXYD1_FULL_40_9</name>
    <dbReference type="NCBI Taxonomy" id="1798412"/>
    <lineage>
        <taxon>Bacteria</taxon>
        <taxon>Candidatus Harrisoniibacteriota</taxon>
    </lineage>
</organism>
<dbReference type="PANTHER" id="PTHR43861">
    <property type="entry name" value="TRANS-ACONITATE 2-METHYLTRANSFERASE-RELATED"/>
    <property type="match status" value="1"/>
</dbReference>
<dbReference type="InterPro" id="IPR029063">
    <property type="entry name" value="SAM-dependent_MTases_sf"/>
</dbReference>
<keyword evidence="1" id="KW-0489">Methyltransferase</keyword>
<evidence type="ECO:0000259" key="3">
    <source>
        <dbReference type="Pfam" id="PF13649"/>
    </source>
</evidence>
<dbReference type="Proteomes" id="UP000176611">
    <property type="component" value="Unassembled WGS sequence"/>
</dbReference>
<keyword evidence="2" id="KW-0808">Transferase</keyword>
<comment type="caution">
    <text evidence="4">The sequence shown here is derived from an EMBL/GenBank/DDBJ whole genome shotgun (WGS) entry which is preliminary data.</text>
</comment>
<dbReference type="Gene3D" id="3.40.50.150">
    <property type="entry name" value="Vaccinia Virus protein VP39"/>
    <property type="match status" value="1"/>
</dbReference>
<protein>
    <recommendedName>
        <fullName evidence="3">Methyltransferase domain-containing protein</fullName>
    </recommendedName>
</protein>
<name>A0A1G1ZWL8_9BACT</name>
<reference evidence="4 5" key="1">
    <citation type="journal article" date="2016" name="Nat. Commun.">
        <title>Thousands of microbial genomes shed light on interconnected biogeochemical processes in an aquifer system.</title>
        <authorList>
            <person name="Anantharaman K."/>
            <person name="Brown C.T."/>
            <person name="Hug L.A."/>
            <person name="Sharon I."/>
            <person name="Castelle C.J."/>
            <person name="Probst A.J."/>
            <person name="Thomas B.C."/>
            <person name="Singh A."/>
            <person name="Wilkins M.J."/>
            <person name="Karaoz U."/>
            <person name="Brodie E.L."/>
            <person name="Williams K.H."/>
            <person name="Hubbard S.S."/>
            <person name="Banfield J.F."/>
        </authorList>
    </citation>
    <scope>NUCLEOTIDE SEQUENCE [LARGE SCALE GENOMIC DNA]</scope>
</reference>
<dbReference type="EMBL" id="MHJO01000026">
    <property type="protein sequence ID" value="OGY68889.1"/>
    <property type="molecule type" value="Genomic_DNA"/>
</dbReference>
<dbReference type="GO" id="GO:0008168">
    <property type="term" value="F:methyltransferase activity"/>
    <property type="evidence" value="ECO:0007669"/>
    <property type="project" value="UniProtKB-KW"/>
</dbReference>
<gene>
    <name evidence="4" type="ORF">A2586_00020</name>
</gene>
<proteinExistence type="predicted"/>